<sequence>MKGKDILTMFGFDVQEEPQSIYAFSPVYHVKNETGDIIIKRTQSLLKHGNQLMNFINLLNQSGISVVSPISLPVENPQLIGDETFVAYPFITGKTYTSTKEEIFEAGRLLGRIHDFSPSRNTFDLLKYDVFDFNKEEVEESVQNIEKYSKKNGVQINSLLLKEKLLKAVSQQNELKNSSLPWVATPHDYKANNLIFTPAPYLIDPDNASWIPRIFDLALALLLFHNELESAPKRIFTLEEWSAFISGYGEVITLTELEKEYWEKALEHVFLDEVMWLMAEVEEDWFNPSQQKLFVSLIEFMTSPFDKYKLAF</sequence>
<feature type="domain" description="Aminoglycoside phosphotransferase" evidence="1">
    <location>
        <begin position="26"/>
        <end position="228"/>
    </location>
</feature>
<dbReference type="InterPro" id="IPR002575">
    <property type="entry name" value="Aminoglycoside_PTrfase"/>
</dbReference>
<proteinExistence type="predicted"/>
<dbReference type="Gene3D" id="3.90.1200.10">
    <property type="match status" value="1"/>
</dbReference>
<dbReference type="AlphaFoldDB" id="A0A0Q3TJ32"/>
<evidence type="ECO:0000313" key="2">
    <source>
        <dbReference type="EMBL" id="KQL53958.1"/>
    </source>
</evidence>
<keyword evidence="2" id="KW-0808">Transferase</keyword>
<accession>A0A0Q3TJ32</accession>
<dbReference type="RefSeq" id="WP_055739700.1">
    <property type="nucleotide sequence ID" value="NZ_JAAIWL010000001.1"/>
</dbReference>
<dbReference type="STRING" id="157838.AN964_10910"/>
<protein>
    <submittedName>
        <fullName evidence="2">Serine kinase</fullName>
    </submittedName>
</protein>
<keyword evidence="2" id="KW-0418">Kinase</keyword>
<dbReference type="InterPro" id="IPR011009">
    <property type="entry name" value="Kinase-like_dom_sf"/>
</dbReference>
<evidence type="ECO:0000313" key="3">
    <source>
        <dbReference type="Proteomes" id="UP000051888"/>
    </source>
</evidence>
<reference evidence="2 3" key="1">
    <citation type="submission" date="2015-09" db="EMBL/GenBank/DDBJ databases">
        <title>Genome sequencing project for genomic taxonomy and phylogenomics of Bacillus-like bacteria.</title>
        <authorList>
            <person name="Liu B."/>
            <person name="Wang J."/>
            <person name="Zhu Y."/>
            <person name="Liu G."/>
            <person name="Chen Q."/>
            <person name="Chen Z."/>
            <person name="Lan J."/>
            <person name="Che J."/>
            <person name="Ge C."/>
            <person name="Shi H."/>
            <person name="Pan Z."/>
            <person name="Liu X."/>
        </authorList>
    </citation>
    <scope>NUCLEOTIDE SEQUENCE [LARGE SCALE GENOMIC DNA]</scope>
    <source>
        <strain evidence="2 3">LMG 18435</strain>
    </source>
</reference>
<gene>
    <name evidence="2" type="ORF">AN964_10910</name>
</gene>
<dbReference type="OrthoDB" id="2706791at2"/>
<comment type="caution">
    <text evidence="2">The sequence shown here is derived from an EMBL/GenBank/DDBJ whole genome shotgun (WGS) entry which is preliminary data.</text>
</comment>
<dbReference type="PATRIC" id="fig|157838.3.peg.2401"/>
<dbReference type="GO" id="GO:0016301">
    <property type="term" value="F:kinase activity"/>
    <property type="evidence" value="ECO:0007669"/>
    <property type="project" value="UniProtKB-KW"/>
</dbReference>
<dbReference type="SUPFAM" id="SSF56112">
    <property type="entry name" value="Protein kinase-like (PK-like)"/>
    <property type="match status" value="1"/>
</dbReference>
<organism evidence="2 3">
    <name type="scientific">Heyndrickxia shackletonii</name>
    <dbReference type="NCBI Taxonomy" id="157838"/>
    <lineage>
        <taxon>Bacteria</taxon>
        <taxon>Bacillati</taxon>
        <taxon>Bacillota</taxon>
        <taxon>Bacilli</taxon>
        <taxon>Bacillales</taxon>
        <taxon>Bacillaceae</taxon>
        <taxon>Heyndrickxia</taxon>
    </lineage>
</organism>
<dbReference type="EMBL" id="LJJC01000004">
    <property type="protein sequence ID" value="KQL53958.1"/>
    <property type="molecule type" value="Genomic_DNA"/>
</dbReference>
<dbReference type="Pfam" id="PF01636">
    <property type="entry name" value="APH"/>
    <property type="match status" value="1"/>
</dbReference>
<dbReference type="Proteomes" id="UP000051888">
    <property type="component" value="Unassembled WGS sequence"/>
</dbReference>
<keyword evidence="3" id="KW-1185">Reference proteome</keyword>
<evidence type="ECO:0000259" key="1">
    <source>
        <dbReference type="Pfam" id="PF01636"/>
    </source>
</evidence>
<name>A0A0Q3TJ32_9BACI</name>